<evidence type="ECO:0000313" key="6">
    <source>
        <dbReference type="EMBL" id="QDZ24109.1"/>
    </source>
</evidence>
<sequence length="878" mass="97684">MSLFRTKDWWRASVAGEEGEETECDGLAFCAANLDNDPSGSLKLAVGTLGGILRVYAPREPETTGADPQQGPSSHANSEDSIIEVQLEHPILQLEAGYFSPDYDTCLAVLHPRLLRVYALHKSGSAQDLQEVTLQKLYEHKLERSAANMCSGPFGRASTDLDTTECDAICVQSLDGQLSIFEQSSFAFSRFLGNFVVPGPLRYCKGLDMFFTVNSSYEVECYKYQTLTSATLSDNSKKDESSLKALGENNSFKHGKKLEANWRFVLGEGCVDIQCSRFTRGLKKAWTDDVIILGERTLFVLSSEGECKLQKRLEYPPTCLAVYPSKLGEQGAACNIMVATSTGYLMVYDSERLIWSARHDMVPVSVKVLTFGDLGGLVTTLDDKGALAVSYMGTDPPTQVVSIAGEEQLNFEEMESEHRQLLNVIRQHATQKPSEPVDILMLRAQIPQYMKALGEGEYGGSRGGYDLEDELGGRHSKAVVGKIFLNYSGISDITDVSISVDVPEPIVAEAEPSHISCIKGGSSGRQTPIVIQLKLFPGTHCLPSDRTLNVSASYQTPSGEPRISHCEVQLPLCLFGTLVSPVKNATYKLTLDTNKDAPQLVNVFEDIFASCQDNYFEMNSNVNVMSFKYFSGEIVTTIVSKNAGRYRIQSDCNGAMWLILQELKERLAAYYAAADQEGGEGLQISLSDNVPLEILFECIDKHFNSVEYVNKLHSDLELHGRRFRAVQKRFLVRFKDRRPEPLSHLEALLDDTYDNIIDCCVRIDETTADMMDRARDIVHNCHLFLSLLQCQFNLTEKQIHFLKKFLNPQVEHSQGGFIWEEYTEAALSYLLKAHLSKSQKDTISFGGVSKMTSTAKLKKLISTMVERFSRGITLRLPS</sequence>
<name>A0A5B8MU62_9CHLO</name>
<dbReference type="PANTHER" id="PTHR20991">
    <property type="entry name" value="PARATHYROID HORMONE-RESPONSIVE B1 GENE"/>
    <property type="match status" value="1"/>
</dbReference>
<dbReference type="OrthoDB" id="10262646at2759"/>
<dbReference type="AlphaFoldDB" id="A0A5B8MU62"/>
<keyword evidence="7" id="KW-1185">Reference proteome</keyword>
<evidence type="ECO:0000259" key="4">
    <source>
        <dbReference type="Pfam" id="PF23338"/>
    </source>
</evidence>
<dbReference type="GO" id="GO:0060271">
    <property type="term" value="P:cilium assembly"/>
    <property type="evidence" value="ECO:0007669"/>
    <property type="project" value="TreeGrafter"/>
</dbReference>
<evidence type="ECO:0000259" key="5">
    <source>
        <dbReference type="Pfam" id="PF23339"/>
    </source>
</evidence>
<feature type="domain" description="PTHB1 GAE" evidence="2">
    <location>
        <begin position="482"/>
        <end position="568"/>
    </location>
</feature>
<evidence type="ECO:0000259" key="1">
    <source>
        <dbReference type="Pfam" id="PF14727"/>
    </source>
</evidence>
<dbReference type="GO" id="GO:0016020">
    <property type="term" value="C:membrane"/>
    <property type="evidence" value="ECO:0007669"/>
    <property type="project" value="TreeGrafter"/>
</dbReference>
<dbReference type="Pfam" id="PF23339">
    <property type="entry name" value="PTHB1_CtH"/>
    <property type="match status" value="1"/>
</dbReference>
<feature type="domain" description="PTHB1 C-terminal helix bundle" evidence="5">
    <location>
        <begin position="794"/>
        <end position="867"/>
    </location>
</feature>
<dbReference type="Pfam" id="PF23338">
    <property type="entry name" value="PTHB1_hp"/>
    <property type="match status" value="1"/>
</dbReference>
<dbReference type="Proteomes" id="UP000316726">
    <property type="component" value="Chromosome 12"/>
</dbReference>
<feature type="domain" description="PTHB1 N-terminal" evidence="1">
    <location>
        <begin position="1"/>
        <end position="396"/>
    </location>
</feature>
<gene>
    <name evidence="6" type="ORF">A3770_12p66270</name>
</gene>
<dbReference type="Pfam" id="PF14727">
    <property type="entry name" value="PHTB1_N"/>
    <property type="match status" value="1"/>
</dbReference>
<evidence type="ECO:0000259" key="2">
    <source>
        <dbReference type="Pfam" id="PF14728"/>
    </source>
</evidence>
<dbReference type="STRING" id="1764295.A0A5B8MU62"/>
<dbReference type="InterPro" id="IPR055363">
    <property type="entry name" value="PTHB1_hp_dom"/>
</dbReference>
<dbReference type="InterPro" id="IPR055364">
    <property type="entry name" value="PTHB1_CtH_dom"/>
</dbReference>
<evidence type="ECO:0000313" key="7">
    <source>
        <dbReference type="Proteomes" id="UP000316726"/>
    </source>
</evidence>
<proteinExistence type="predicted"/>
<reference evidence="6 7" key="1">
    <citation type="submission" date="2018-07" db="EMBL/GenBank/DDBJ databases">
        <title>The complete nuclear genome of the prasinophyte Chloropicon primus (CCMP1205).</title>
        <authorList>
            <person name="Pombert J.-F."/>
            <person name="Otis C."/>
            <person name="Turmel M."/>
            <person name="Lemieux C."/>
        </authorList>
    </citation>
    <scope>NUCLEOTIDE SEQUENCE [LARGE SCALE GENOMIC DNA]</scope>
    <source>
        <strain evidence="6 7">CCMP1205</strain>
    </source>
</reference>
<dbReference type="InterPro" id="IPR028073">
    <property type="entry name" value="PHTB1_N_dom"/>
</dbReference>
<dbReference type="Pfam" id="PF23337">
    <property type="entry name" value="PTHB1_pf"/>
    <property type="match status" value="1"/>
</dbReference>
<dbReference type="InterPro" id="IPR028074">
    <property type="entry name" value="PHTB1_GAE_dom"/>
</dbReference>
<feature type="domain" description="PTHB1 platform" evidence="3">
    <location>
        <begin position="571"/>
        <end position="674"/>
    </location>
</feature>
<organism evidence="6 7">
    <name type="scientific">Chloropicon primus</name>
    <dbReference type="NCBI Taxonomy" id="1764295"/>
    <lineage>
        <taxon>Eukaryota</taxon>
        <taxon>Viridiplantae</taxon>
        <taxon>Chlorophyta</taxon>
        <taxon>Chloropicophyceae</taxon>
        <taxon>Chloropicales</taxon>
        <taxon>Chloropicaceae</taxon>
        <taxon>Chloropicon</taxon>
    </lineage>
</organism>
<dbReference type="InterPro" id="IPR055362">
    <property type="entry name" value="PTHB1_pf_dom"/>
</dbReference>
<accession>A0A5B8MU62</accession>
<dbReference type="Pfam" id="PF14728">
    <property type="entry name" value="PTHB1_GAE"/>
    <property type="match status" value="1"/>
</dbReference>
<protein>
    <submittedName>
        <fullName evidence="6">PTHB1-like protein</fullName>
    </submittedName>
</protein>
<evidence type="ECO:0000259" key="3">
    <source>
        <dbReference type="Pfam" id="PF23337"/>
    </source>
</evidence>
<dbReference type="EMBL" id="CP031045">
    <property type="protein sequence ID" value="QDZ24109.1"/>
    <property type="molecule type" value="Genomic_DNA"/>
</dbReference>
<dbReference type="PANTHER" id="PTHR20991:SF0">
    <property type="entry name" value="PROTEIN PTHB1"/>
    <property type="match status" value="1"/>
</dbReference>
<feature type="domain" description="PTHB1 hairpin" evidence="4">
    <location>
        <begin position="690"/>
        <end position="790"/>
    </location>
</feature>
<dbReference type="GO" id="GO:0034464">
    <property type="term" value="C:BBSome"/>
    <property type="evidence" value="ECO:0007669"/>
    <property type="project" value="InterPro"/>
</dbReference>
<dbReference type="InterPro" id="IPR026511">
    <property type="entry name" value="PTHB1"/>
</dbReference>